<dbReference type="PANTHER" id="PTHR11654">
    <property type="entry name" value="OLIGOPEPTIDE TRANSPORTER-RELATED"/>
    <property type="match status" value="1"/>
</dbReference>
<keyword evidence="10" id="KW-1185">Reference proteome</keyword>
<dbReference type="FunFam" id="1.20.1250.20:FF:000085">
    <property type="entry name" value="MFS peptide transporter Ptr2"/>
    <property type="match status" value="1"/>
</dbReference>
<evidence type="ECO:0000256" key="1">
    <source>
        <dbReference type="ARBA" id="ARBA00004141"/>
    </source>
</evidence>
<feature type="transmembrane region" description="Helical" evidence="8">
    <location>
        <begin position="204"/>
        <end position="229"/>
    </location>
</feature>
<evidence type="ECO:0000256" key="8">
    <source>
        <dbReference type="SAM" id="Phobius"/>
    </source>
</evidence>
<evidence type="ECO:0000313" key="9">
    <source>
        <dbReference type="EMBL" id="WFC94258.1"/>
    </source>
</evidence>
<feature type="transmembrane region" description="Helical" evidence="8">
    <location>
        <begin position="175"/>
        <end position="197"/>
    </location>
</feature>
<protein>
    <submittedName>
        <fullName evidence="9">Uncharacterized protein</fullName>
    </submittedName>
</protein>
<feature type="transmembrane region" description="Helical" evidence="8">
    <location>
        <begin position="427"/>
        <end position="447"/>
    </location>
</feature>
<feature type="transmembrane region" description="Helical" evidence="8">
    <location>
        <begin position="552"/>
        <end position="574"/>
    </location>
</feature>
<feature type="transmembrane region" description="Helical" evidence="8">
    <location>
        <begin position="580"/>
        <end position="602"/>
    </location>
</feature>
<evidence type="ECO:0000256" key="3">
    <source>
        <dbReference type="ARBA" id="ARBA00022448"/>
    </source>
</evidence>
<feature type="region of interest" description="Disordered" evidence="7">
    <location>
        <begin position="109"/>
        <end position="132"/>
    </location>
</feature>
<evidence type="ECO:0000313" key="10">
    <source>
        <dbReference type="Proteomes" id="UP001216638"/>
    </source>
</evidence>
<dbReference type="InterPro" id="IPR036259">
    <property type="entry name" value="MFS_trans_sf"/>
</dbReference>
<name>A0AAF0DQT1_9BASI</name>
<keyword evidence="5 8" id="KW-1133">Transmembrane helix</keyword>
<evidence type="ECO:0000256" key="2">
    <source>
        <dbReference type="ARBA" id="ARBA00005982"/>
    </source>
</evidence>
<accession>A0AAF0DQT1</accession>
<dbReference type="Gene3D" id="1.20.1250.20">
    <property type="entry name" value="MFS general substrate transporter like domains"/>
    <property type="match status" value="1"/>
</dbReference>
<keyword evidence="6 8" id="KW-0472">Membrane</keyword>
<sequence>MPVESTYDAGMVGGMAADHAIYDHHLDEAGKEETLPPALTHLTDGRKVDDDVVDWHFPSEEERNTLRRVPEKINFPTFAIGICEFAERFSYYGATQVYNNYIKNSRPVNPTTGEVSRTGAPKGPDSDNLHPGSLGMGSRASTGLVTFNMFWCYITPLFAAWVADSYLGRFKTICWGVLIAQIGHILLVISGIPGVMADNEGAKACFIIALVVMGTGTGVFKASCSVLVAEQMKVKEQTVVKLKSGEKVIIDPALTTARIYVWYYAMINIGSLAGQLGMIYAEKNVGYWLAYLLPTLVFLLPIPVLWFGRNYYVSVPPQGSVLVTAARAWGRAIKAAWSWNPMQFARNCASPHYWDVSKPSMVQGEKPKWMKYTDSWVDELNCGVKACAIFVYFPLYWVCYNQMTGPLLTQALQMDLDGSPNELVSQLDPIFCIVFCLLLNLVIYPLVDRYRIPFTPIKRITVGFFFVCASMIWAAVLQHYIYQKNPCGKHVGDDITITGPDGTELDCSEVHASINVWAQAGPYVLIALSEMFASIVSMEVAMIMAPKNMRSIVMAIGTFTTAIAAAIGEAFVALSANPLFVVNYGVFAGLSFVGGVLFWLTFYKLDRKADELVTFNIDASEDEKHRQEIEEAEAAPQTLATETSPGNEKSDLA</sequence>
<dbReference type="PROSITE" id="PS01022">
    <property type="entry name" value="PTR2_1"/>
    <property type="match status" value="1"/>
</dbReference>
<dbReference type="GO" id="GO:0071916">
    <property type="term" value="F:dipeptide transmembrane transporter activity"/>
    <property type="evidence" value="ECO:0007669"/>
    <property type="project" value="UniProtKB-ARBA"/>
</dbReference>
<dbReference type="AlphaFoldDB" id="A0AAF0DQT1"/>
<dbReference type="EMBL" id="CP119951">
    <property type="protein sequence ID" value="WFC94258.1"/>
    <property type="molecule type" value="Genomic_DNA"/>
</dbReference>
<keyword evidence="3" id="KW-0813">Transport</keyword>
<evidence type="ECO:0000256" key="5">
    <source>
        <dbReference type="ARBA" id="ARBA00022989"/>
    </source>
</evidence>
<feature type="transmembrane region" description="Helical" evidence="8">
    <location>
        <begin position="261"/>
        <end position="281"/>
    </location>
</feature>
<feature type="compositionally biased region" description="Polar residues" evidence="7">
    <location>
        <begin position="638"/>
        <end position="647"/>
    </location>
</feature>
<evidence type="ECO:0000256" key="4">
    <source>
        <dbReference type="ARBA" id="ARBA00022692"/>
    </source>
</evidence>
<organism evidence="9 10">
    <name type="scientific">Malassezia brasiliensis</name>
    <dbReference type="NCBI Taxonomy" id="1821822"/>
    <lineage>
        <taxon>Eukaryota</taxon>
        <taxon>Fungi</taxon>
        <taxon>Dikarya</taxon>
        <taxon>Basidiomycota</taxon>
        <taxon>Ustilaginomycotina</taxon>
        <taxon>Malasseziomycetes</taxon>
        <taxon>Malasseziales</taxon>
        <taxon>Malasseziaceae</taxon>
        <taxon>Malassezia</taxon>
    </lineage>
</organism>
<keyword evidence="4 8" id="KW-0812">Transmembrane</keyword>
<feature type="region of interest" description="Disordered" evidence="7">
    <location>
        <begin position="622"/>
        <end position="653"/>
    </location>
</feature>
<comment type="similarity">
    <text evidence="2">Belongs to the major facilitator superfamily. Proton-dependent oligopeptide transporter (POT/PTR) (TC 2.A.17) family.</text>
</comment>
<comment type="subcellular location">
    <subcellularLocation>
        <location evidence="1">Membrane</location>
        <topology evidence="1">Multi-pass membrane protein</topology>
    </subcellularLocation>
</comment>
<dbReference type="InterPro" id="IPR018456">
    <property type="entry name" value="PTR2_symporter_CS"/>
</dbReference>
<dbReference type="Proteomes" id="UP001216638">
    <property type="component" value="Chromosome 1"/>
</dbReference>
<evidence type="ECO:0000256" key="6">
    <source>
        <dbReference type="ARBA" id="ARBA00023136"/>
    </source>
</evidence>
<dbReference type="SUPFAM" id="SSF103473">
    <property type="entry name" value="MFS general substrate transporter"/>
    <property type="match status" value="1"/>
</dbReference>
<dbReference type="InterPro" id="IPR000109">
    <property type="entry name" value="POT_fam"/>
</dbReference>
<feature type="transmembrane region" description="Helical" evidence="8">
    <location>
        <begin position="288"/>
        <end position="308"/>
    </location>
</feature>
<feature type="transmembrane region" description="Helical" evidence="8">
    <location>
        <begin position="523"/>
        <end position="545"/>
    </location>
</feature>
<feature type="transmembrane region" description="Helical" evidence="8">
    <location>
        <begin position="144"/>
        <end position="163"/>
    </location>
</feature>
<dbReference type="Pfam" id="PF00854">
    <property type="entry name" value="PTR2"/>
    <property type="match status" value="1"/>
</dbReference>
<evidence type="ECO:0000256" key="7">
    <source>
        <dbReference type="SAM" id="MobiDB-lite"/>
    </source>
</evidence>
<dbReference type="GO" id="GO:0005886">
    <property type="term" value="C:plasma membrane"/>
    <property type="evidence" value="ECO:0007669"/>
    <property type="project" value="UniProtKB-ARBA"/>
</dbReference>
<proteinExistence type="inferred from homology"/>
<reference evidence="9" key="1">
    <citation type="submission" date="2023-03" db="EMBL/GenBank/DDBJ databases">
        <title>Mating type loci evolution in Malassezia.</title>
        <authorList>
            <person name="Coelho M.A."/>
        </authorList>
    </citation>
    <scope>NUCLEOTIDE SEQUENCE</scope>
    <source>
        <strain evidence="9">CBS 14135</strain>
    </source>
</reference>
<feature type="transmembrane region" description="Helical" evidence="8">
    <location>
        <begin position="459"/>
        <end position="481"/>
    </location>
</feature>
<gene>
    <name evidence="9" type="ORF">MBRA1_000886</name>
</gene>